<feature type="domain" description="Cation efflux protein transmembrane" evidence="8">
    <location>
        <begin position="14"/>
        <end position="204"/>
    </location>
</feature>
<dbReference type="RefSeq" id="WP_343770727.1">
    <property type="nucleotide sequence ID" value="NZ_BAAACF010000006.1"/>
</dbReference>
<comment type="similarity">
    <text evidence="2">Belongs to the cation diffusion facilitator (CDF) transporter (TC 2.A.4) family.</text>
</comment>
<reference evidence="10 11" key="1">
    <citation type="journal article" date="2019" name="Int. J. Syst. Evol. Microbiol.">
        <title>The Global Catalogue of Microorganisms (GCM) 10K type strain sequencing project: providing services to taxonomists for standard genome sequencing and annotation.</title>
        <authorList>
            <consortium name="The Broad Institute Genomics Platform"/>
            <consortium name="The Broad Institute Genome Sequencing Center for Infectious Disease"/>
            <person name="Wu L."/>
            <person name="Ma J."/>
        </authorList>
    </citation>
    <scope>NUCLEOTIDE SEQUENCE [LARGE SCALE GENOMIC DNA]</scope>
    <source>
        <strain evidence="10 11">JCM 1405</strain>
    </source>
</reference>
<feature type="transmembrane region" description="Helical" evidence="7">
    <location>
        <begin position="79"/>
        <end position="100"/>
    </location>
</feature>
<comment type="subcellular location">
    <subcellularLocation>
        <location evidence="1">Membrane</location>
        <topology evidence="1">Multi-pass membrane protein</topology>
    </subcellularLocation>
</comment>
<gene>
    <name evidence="10" type="ORF">GCM10008905_28410</name>
</gene>
<dbReference type="Pfam" id="PF16916">
    <property type="entry name" value="ZT_dimer"/>
    <property type="match status" value="1"/>
</dbReference>
<feature type="transmembrane region" description="Helical" evidence="7">
    <location>
        <begin position="179"/>
        <end position="197"/>
    </location>
</feature>
<evidence type="ECO:0000259" key="8">
    <source>
        <dbReference type="Pfam" id="PF01545"/>
    </source>
</evidence>
<sequence length="286" mass="31475">MDNVKIGTKASWNSIIINILLSLFKLTGAILGKSTAMLADTVHSLADIATTIVVIIGLKVSNKEADEDHPYGHEKFESVFTKIISFLLISTGLSIGYKGINDLIKGSLIVPGKIALMAALASIIVKESLYWYTIIIAKKIKSTSMEADAWHHRSDAISSIGTFIGIFFARRGFKIFDPLAAIVVCIIIVKVGVEYYLKAVNELVDHRASNEIIEQIHSITRSIHGVKEIKSLKTRIFGNKIYADVGISVDKNISIEEGHKIAETVHKNIEENLLDIKHCTVIILPN</sequence>
<protein>
    <submittedName>
        <fullName evidence="10">Cation diffusion facilitator family transporter</fullName>
    </submittedName>
</protein>
<evidence type="ECO:0000256" key="1">
    <source>
        <dbReference type="ARBA" id="ARBA00004141"/>
    </source>
</evidence>
<keyword evidence="5 7" id="KW-1133">Transmembrane helix</keyword>
<evidence type="ECO:0000256" key="5">
    <source>
        <dbReference type="ARBA" id="ARBA00022989"/>
    </source>
</evidence>
<name>A0ABN1J503_9CLOT</name>
<comment type="caution">
    <text evidence="10">The sequence shown here is derived from an EMBL/GenBank/DDBJ whole genome shotgun (WGS) entry which is preliminary data.</text>
</comment>
<dbReference type="InterPro" id="IPR027469">
    <property type="entry name" value="Cation_efflux_TMD_sf"/>
</dbReference>
<feature type="domain" description="Cation efflux protein cytoplasmic" evidence="9">
    <location>
        <begin position="209"/>
        <end position="281"/>
    </location>
</feature>
<dbReference type="InterPro" id="IPR058533">
    <property type="entry name" value="Cation_efflux_TM"/>
</dbReference>
<dbReference type="Gene3D" id="3.30.70.1350">
    <property type="entry name" value="Cation efflux protein, cytoplasmic domain"/>
    <property type="match status" value="1"/>
</dbReference>
<feature type="transmembrane region" description="Helical" evidence="7">
    <location>
        <begin position="12"/>
        <end position="31"/>
    </location>
</feature>
<evidence type="ECO:0000256" key="7">
    <source>
        <dbReference type="SAM" id="Phobius"/>
    </source>
</evidence>
<keyword evidence="4 7" id="KW-0812">Transmembrane</keyword>
<dbReference type="PANTHER" id="PTHR43840">
    <property type="entry name" value="MITOCHONDRIAL METAL TRANSPORTER 1-RELATED"/>
    <property type="match status" value="1"/>
</dbReference>
<evidence type="ECO:0000313" key="10">
    <source>
        <dbReference type="EMBL" id="GAA0728981.1"/>
    </source>
</evidence>
<evidence type="ECO:0000313" key="11">
    <source>
        <dbReference type="Proteomes" id="UP001500339"/>
    </source>
</evidence>
<dbReference type="NCBIfam" id="TIGR01297">
    <property type="entry name" value="CDF"/>
    <property type="match status" value="1"/>
</dbReference>
<feature type="transmembrane region" description="Helical" evidence="7">
    <location>
        <begin position="112"/>
        <end position="135"/>
    </location>
</feature>
<dbReference type="SUPFAM" id="SSF161111">
    <property type="entry name" value="Cation efflux protein transmembrane domain-like"/>
    <property type="match status" value="1"/>
</dbReference>
<dbReference type="InterPro" id="IPR027470">
    <property type="entry name" value="Cation_efflux_CTD"/>
</dbReference>
<proteinExistence type="inferred from homology"/>
<evidence type="ECO:0000256" key="4">
    <source>
        <dbReference type="ARBA" id="ARBA00022692"/>
    </source>
</evidence>
<evidence type="ECO:0000256" key="6">
    <source>
        <dbReference type="ARBA" id="ARBA00023136"/>
    </source>
</evidence>
<dbReference type="Proteomes" id="UP001500339">
    <property type="component" value="Unassembled WGS sequence"/>
</dbReference>
<keyword evidence="6 7" id="KW-0472">Membrane</keyword>
<dbReference type="PANTHER" id="PTHR43840:SF15">
    <property type="entry name" value="MITOCHONDRIAL METAL TRANSPORTER 1-RELATED"/>
    <property type="match status" value="1"/>
</dbReference>
<dbReference type="InterPro" id="IPR036837">
    <property type="entry name" value="Cation_efflux_CTD_sf"/>
</dbReference>
<keyword evidence="3" id="KW-0813">Transport</keyword>
<organism evidence="10 11">
    <name type="scientific">Clostridium malenominatum</name>
    <dbReference type="NCBI Taxonomy" id="1539"/>
    <lineage>
        <taxon>Bacteria</taxon>
        <taxon>Bacillati</taxon>
        <taxon>Bacillota</taxon>
        <taxon>Clostridia</taxon>
        <taxon>Eubacteriales</taxon>
        <taxon>Clostridiaceae</taxon>
        <taxon>Clostridium</taxon>
    </lineage>
</organism>
<dbReference type="Gene3D" id="1.20.1510.10">
    <property type="entry name" value="Cation efflux protein transmembrane domain"/>
    <property type="match status" value="1"/>
</dbReference>
<evidence type="ECO:0000256" key="3">
    <source>
        <dbReference type="ARBA" id="ARBA00022448"/>
    </source>
</evidence>
<accession>A0ABN1J503</accession>
<dbReference type="EMBL" id="BAAACF010000006">
    <property type="protein sequence ID" value="GAA0728981.1"/>
    <property type="molecule type" value="Genomic_DNA"/>
</dbReference>
<evidence type="ECO:0000259" key="9">
    <source>
        <dbReference type="Pfam" id="PF16916"/>
    </source>
</evidence>
<dbReference type="SUPFAM" id="SSF160240">
    <property type="entry name" value="Cation efflux protein cytoplasmic domain-like"/>
    <property type="match status" value="1"/>
</dbReference>
<dbReference type="InterPro" id="IPR050291">
    <property type="entry name" value="CDF_Transporter"/>
</dbReference>
<dbReference type="Pfam" id="PF01545">
    <property type="entry name" value="Cation_efflux"/>
    <property type="match status" value="1"/>
</dbReference>
<keyword evidence="11" id="KW-1185">Reference proteome</keyword>
<evidence type="ECO:0000256" key="2">
    <source>
        <dbReference type="ARBA" id="ARBA00008114"/>
    </source>
</evidence>
<dbReference type="InterPro" id="IPR002524">
    <property type="entry name" value="Cation_efflux"/>
</dbReference>